<dbReference type="EMBL" id="DS990638">
    <property type="protein sequence ID" value="EGC45202.1"/>
    <property type="molecule type" value="Genomic_DNA"/>
</dbReference>
<evidence type="ECO:0000313" key="2">
    <source>
        <dbReference type="Proteomes" id="UP000008142"/>
    </source>
</evidence>
<proteinExistence type="predicted"/>
<dbReference type="HOGENOM" id="CLU_2235765_0_0_1"/>
<dbReference type="AlphaFoldDB" id="F0UGW3"/>
<sequence>MLGRKGPWLACPLWWDWEQQLSRTHEQIAPGEARGLKMGSGKWLNGAFDPGFLQDPRAGSQWLGAKANADIQPDEPDLLPAADRPSLRRAVVAAVAAASVRIQAV</sequence>
<dbReference type="Proteomes" id="UP000008142">
    <property type="component" value="Unassembled WGS sequence"/>
</dbReference>
<protein>
    <submittedName>
        <fullName evidence="1">Predicted protein</fullName>
    </submittedName>
</protein>
<reference evidence="2" key="1">
    <citation type="submission" date="2008-07" db="EMBL/GenBank/DDBJ databases">
        <title>Annotation of Ajellomyces capsulatus strain H88.</title>
        <authorList>
            <person name="Champion M."/>
            <person name="Cuomo C."/>
            <person name="Ma L.-J."/>
            <person name="Henn M.R."/>
            <person name="Sil A."/>
            <person name="Goldman B."/>
            <person name="Young S.K."/>
            <person name="Kodira C.D."/>
            <person name="Zeng Q."/>
            <person name="Koehrsen M."/>
            <person name="Alvarado L."/>
            <person name="Berlin A."/>
            <person name="Borenstein D."/>
            <person name="Chen Z."/>
            <person name="Engels R."/>
            <person name="Freedman E."/>
            <person name="Gellesch M."/>
            <person name="Goldberg J."/>
            <person name="Griggs A."/>
            <person name="Gujja S."/>
            <person name="Heiman D."/>
            <person name="Hepburn T."/>
            <person name="Howarth C."/>
            <person name="Jen D."/>
            <person name="Larson L."/>
            <person name="Lewis B."/>
            <person name="Mehta T."/>
            <person name="Park D."/>
            <person name="Pearson M."/>
            <person name="Roberts A."/>
            <person name="Saif S."/>
            <person name="Shea T."/>
            <person name="Shenoy N."/>
            <person name="Sisk P."/>
            <person name="Stolte C."/>
            <person name="Sykes S."/>
            <person name="Walk T."/>
            <person name="White J."/>
            <person name="Yandava C."/>
            <person name="Klein B."/>
            <person name="McEwen J.G."/>
            <person name="Puccia R."/>
            <person name="Goldman G.H."/>
            <person name="Felipe M.S."/>
            <person name="Nino-Vega G."/>
            <person name="San-Blas G."/>
            <person name="Taylor J."/>
            <person name="Mendoza L."/>
            <person name="Galagan J."/>
            <person name="Nusbaum C."/>
            <person name="Birren B."/>
        </authorList>
    </citation>
    <scope>NUCLEOTIDE SEQUENCE [LARGE SCALE GENOMIC DNA]</scope>
    <source>
        <strain evidence="2">H88</strain>
    </source>
</reference>
<evidence type="ECO:0000313" key="1">
    <source>
        <dbReference type="EMBL" id="EGC45202.1"/>
    </source>
</evidence>
<gene>
    <name evidence="1" type="ORF">HCEG_04417</name>
</gene>
<name>F0UGW3_AJEC8</name>
<organism evidence="2">
    <name type="scientific">Ajellomyces capsulatus (strain H88)</name>
    <name type="common">Darling's disease fungus</name>
    <name type="synonym">Histoplasma capsulatum</name>
    <dbReference type="NCBI Taxonomy" id="544711"/>
    <lineage>
        <taxon>Eukaryota</taxon>
        <taxon>Fungi</taxon>
        <taxon>Dikarya</taxon>
        <taxon>Ascomycota</taxon>
        <taxon>Pezizomycotina</taxon>
        <taxon>Eurotiomycetes</taxon>
        <taxon>Eurotiomycetidae</taxon>
        <taxon>Onygenales</taxon>
        <taxon>Ajellomycetaceae</taxon>
        <taxon>Histoplasma</taxon>
    </lineage>
</organism>
<accession>F0UGW3</accession>